<keyword evidence="1" id="KW-0472">Membrane</keyword>
<dbReference type="Proteomes" id="UP000683925">
    <property type="component" value="Unassembled WGS sequence"/>
</dbReference>
<dbReference type="AlphaFoldDB" id="A0A8S1U6R4"/>
<name>A0A8S1U6R4_PAROT</name>
<feature type="transmembrane region" description="Helical" evidence="1">
    <location>
        <begin position="22"/>
        <end position="44"/>
    </location>
</feature>
<accession>A0A8S1U6R4</accession>
<proteinExistence type="predicted"/>
<evidence type="ECO:0000256" key="1">
    <source>
        <dbReference type="SAM" id="Phobius"/>
    </source>
</evidence>
<evidence type="ECO:0000313" key="2">
    <source>
        <dbReference type="EMBL" id="CAD8161061.1"/>
    </source>
</evidence>
<dbReference type="EMBL" id="CAJJDP010000039">
    <property type="protein sequence ID" value="CAD8161061.1"/>
    <property type="molecule type" value="Genomic_DNA"/>
</dbReference>
<keyword evidence="1" id="KW-0812">Transmembrane</keyword>
<organism evidence="2 3">
    <name type="scientific">Paramecium octaurelia</name>
    <dbReference type="NCBI Taxonomy" id="43137"/>
    <lineage>
        <taxon>Eukaryota</taxon>
        <taxon>Sar</taxon>
        <taxon>Alveolata</taxon>
        <taxon>Ciliophora</taxon>
        <taxon>Intramacronucleata</taxon>
        <taxon>Oligohymenophorea</taxon>
        <taxon>Peniculida</taxon>
        <taxon>Parameciidae</taxon>
        <taxon>Paramecium</taxon>
    </lineage>
</organism>
<evidence type="ECO:0000313" key="3">
    <source>
        <dbReference type="Proteomes" id="UP000683925"/>
    </source>
</evidence>
<comment type="caution">
    <text evidence="2">The sequence shown here is derived from an EMBL/GenBank/DDBJ whole genome shotgun (WGS) entry which is preliminary data.</text>
</comment>
<protein>
    <submittedName>
        <fullName evidence="2">Uncharacterized protein</fullName>
    </submittedName>
</protein>
<reference evidence="2" key="1">
    <citation type="submission" date="2021-01" db="EMBL/GenBank/DDBJ databases">
        <authorList>
            <consortium name="Genoscope - CEA"/>
            <person name="William W."/>
        </authorList>
    </citation>
    <scope>NUCLEOTIDE SEQUENCE</scope>
</reference>
<gene>
    <name evidence="2" type="ORF">POCTA_138.1.T0390175</name>
</gene>
<keyword evidence="1" id="KW-1133">Transmembrane helix</keyword>
<keyword evidence="3" id="KW-1185">Reference proteome</keyword>
<sequence>MKFHCLQWIFVLYVMKTIKPNIQLLNINVKGGILFINIVFLKWLKMPMNKAKVCPSCKQLPDSIHKYVCQYSI</sequence>